<dbReference type="InterPro" id="IPR052514">
    <property type="entry name" value="SAM-dependent_MTase"/>
</dbReference>
<feature type="compositionally biased region" description="Low complexity" evidence="1">
    <location>
        <begin position="356"/>
        <end position="373"/>
    </location>
</feature>
<dbReference type="SUPFAM" id="SSF53335">
    <property type="entry name" value="S-adenosyl-L-methionine-dependent methyltransferases"/>
    <property type="match status" value="1"/>
</dbReference>
<dbReference type="OrthoDB" id="530233at2759"/>
<protein>
    <submittedName>
        <fullName evidence="5">Methyltransferase, putative</fullName>
    </submittedName>
</protein>
<dbReference type="GO" id="GO:0032259">
    <property type="term" value="P:methylation"/>
    <property type="evidence" value="ECO:0007669"/>
    <property type="project" value="UniProtKB-KW"/>
</dbReference>
<keyword evidence="5" id="KW-0489">Methyltransferase</keyword>
<dbReference type="Gene3D" id="3.40.50.150">
    <property type="entry name" value="Vaccinia Virus protein VP39"/>
    <property type="match status" value="1"/>
</dbReference>
<name>A0A0S4IKU0_BODSA</name>
<evidence type="ECO:0000256" key="1">
    <source>
        <dbReference type="SAM" id="MobiDB-lite"/>
    </source>
</evidence>
<feature type="region of interest" description="Disordered" evidence="1">
    <location>
        <begin position="98"/>
        <end position="120"/>
    </location>
</feature>
<accession>A0A0S4IKU0</accession>
<evidence type="ECO:0000313" key="6">
    <source>
        <dbReference type="Proteomes" id="UP000051952"/>
    </source>
</evidence>
<evidence type="ECO:0000256" key="2">
    <source>
        <dbReference type="SAM" id="Phobius"/>
    </source>
</evidence>
<sequence>MSRGLLAGGSTVLSRLILSVFAIILVSLVVRVQYNETVELRRQVEQLSAVSRNLQQRLGRDTKVQLPTSTKETLTPPPAKGAAATAALLSTTVTGSPPPKFLSQAAEDPSLHRPALSSTSSSSFSTIHDELQEAALQHLYYSRGEGRLFRSQFESRTRSQCILLICNERGLAVRIPNVTEGCECVCTGGWSGAACQVPPPGSTMSTSPTDLLPLHDVAPPQVVIPLDREDVPAPPVDIAHDVLNACRAASIAYFNEHSPKGEFRSDRAVDHLWKIASELVPPYCSTDKERIAIVDIGAHVGTKSSLWADLILAGGREHRCTPGEPIADDSVVLLVEPNPLNLLSLRRRVNEVSELATSSTRNVNTTARNNTSAPSPQPQHGYRHPHGSIIIAEVAVAHYDGDGVMMIDLAANRNKKRDGNERGYLRLPHVGLNTTSGGSSSVTRRRNAPATSVMMRHVRTSVRTVASLLRDALLIGSTRSARPITTVSILKIDAEGLDPLVLYGAHEILPITRLVVFECHKLWRERGGAPSGAPDDGSWWRLKEVLEYLAKHGLDTYLVGQFFWIPMTPPHYWADVYEEQLGWSNCVALRKGHPIMKAFSVPSPCTVG</sequence>
<reference evidence="6" key="1">
    <citation type="submission" date="2015-09" db="EMBL/GenBank/DDBJ databases">
        <authorList>
            <consortium name="Pathogen Informatics"/>
        </authorList>
    </citation>
    <scope>NUCLEOTIDE SEQUENCE [LARGE SCALE GENOMIC DNA]</scope>
    <source>
        <strain evidence="6">Lake Konstanz</strain>
    </source>
</reference>
<dbReference type="VEuPathDB" id="TriTrypDB:BSAL_51910"/>
<dbReference type="InterPro" id="IPR029063">
    <property type="entry name" value="SAM-dependent_MTases_sf"/>
</dbReference>
<dbReference type="GO" id="GO:0008168">
    <property type="term" value="F:methyltransferase activity"/>
    <property type="evidence" value="ECO:0007669"/>
    <property type="project" value="UniProtKB-KW"/>
</dbReference>
<dbReference type="EMBL" id="CYKH01000072">
    <property type="protein sequence ID" value="CUE69016.1"/>
    <property type="molecule type" value="Genomic_DNA"/>
</dbReference>
<dbReference type="InterPro" id="IPR000742">
    <property type="entry name" value="EGF"/>
</dbReference>
<organism evidence="5 6">
    <name type="scientific">Bodo saltans</name>
    <name type="common">Flagellated protozoan</name>
    <dbReference type="NCBI Taxonomy" id="75058"/>
    <lineage>
        <taxon>Eukaryota</taxon>
        <taxon>Discoba</taxon>
        <taxon>Euglenozoa</taxon>
        <taxon>Kinetoplastea</taxon>
        <taxon>Metakinetoplastina</taxon>
        <taxon>Eubodonida</taxon>
        <taxon>Bodonidae</taxon>
        <taxon>Bodo</taxon>
    </lineage>
</organism>
<feature type="transmembrane region" description="Helical" evidence="2">
    <location>
        <begin position="12"/>
        <end position="34"/>
    </location>
</feature>
<evidence type="ECO:0000259" key="3">
    <source>
        <dbReference type="PROSITE" id="PS00022"/>
    </source>
</evidence>
<evidence type="ECO:0000259" key="4">
    <source>
        <dbReference type="PROSITE" id="PS01186"/>
    </source>
</evidence>
<feature type="region of interest" description="Disordered" evidence="1">
    <location>
        <begin position="356"/>
        <end position="384"/>
    </location>
</feature>
<keyword evidence="2" id="KW-0812">Transmembrane</keyword>
<keyword evidence="5" id="KW-0808">Transferase</keyword>
<dbReference type="AlphaFoldDB" id="A0A0S4IKU0"/>
<keyword evidence="2" id="KW-0472">Membrane</keyword>
<evidence type="ECO:0000313" key="5">
    <source>
        <dbReference type="EMBL" id="CUE69016.1"/>
    </source>
</evidence>
<proteinExistence type="predicted"/>
<dbReference type="Proteomes" id="UP000051952">
    <property type="component" value="Unassembled WGS sequence"/>
</dbReference>
<dbReference type="PANTHER" id="PTHR34203:SF15">
    <property type="entry name" value="SLL1173 PROTEIN"/>
    <property type="match status" value="1"/>
</dbReference>
<feature type="domain" description="EGF-like" evidence="3 4">
    <location>
        <begin position="184"/>
        <end position="195"/>
    </location>
</feature>
<dbReference type="PROSITE" id="PS00022">
    <property type="entry name" value="EGF_1"/>
    <property type="match status" value="1"/>
</dbReference>
<dbReference type="PROSITE" id="PS01186">
    <property type="entry name" value="EGF_2"/>
    <property type="match status" value="1"/>
</dbReference>
<keyword evidence="2" id="KW-1133">Transmembrane helix</keyword>
<keyword evidence="6" id="KW-1185">Reference proteome</keyword>
<dbReference type="PANTHER" id="PTHR34203">
    <property type="entry name" value="METHYLTRANSFERASE, FKBM FAMILY PROTEIN"/>
    <property type="match status" value="1"/>
</dbReference>
<gene>
    <name evidence="5" type="ORF">BSAL_51910</name>
</gene>